<dbReference type="EMBL" id="VIGB01000003">
    <property type="protein sequence ID" value="TQF07525.1"/>
    <property type="molecule type" value="Genomic_DNA"/>
</dbReference>
<protein>
    <recommendedName>
        <fullName evidence="4">Permuted papain-like amidase YaeF/Yiix C92 family enzyme</fullName>
    </recommendedName>
</protein>
<proteinExistence type="predicted"/>
<comment type="caution">
    <text evidence="2">The sequence shown here is derived from an EMBL/GenBank/DDBJ whole genome shotgun (WGS) entry which is preliminary data.</text>
</comment>
<gene>
    <name evidence="2" type="ORF">E6W39_23410</name>
</gene>
<sequence>MDDAVTPSAVPATAETTRSPRPGDFAVVRITGGVGRLIRIGQWLNGDGYADYEHAFILVGDDMVIEAQPGGARKTPLATYQDRPIRWSSERFPLTNNQRAAIVSAAHRYLGVPYSFLDYLALATHRFRLPGNGLLKGFVADSRHQICSQLVDQCYRDAGVSLFPNHRWPGYVTPAELARLLK</sequence>
<dbReference type="OrthoDB" id="3851563at2"/>
<dbReference type="SUPFAM" id="SSF54001">
    <property type="entry name" value="Cysteine proteinases"/>
    <property type="match status" value="1"/>
</dbReference>
<dbReference type="Gene3D" id="3.90.1720.10">
    <property type="entry name" value="endopeptidase domain like (from Nostoc punctiforme)"/>
    <property type="match status" value="1"/>
</dbReference>
<evidence type="ECO:0000256" key="1">
    <source>
        <dbReference type="SAM" id="MobiDB-lite"/>
    </source>
</evidence>
<dbReference type="InterPro" id="IPR038765">
    <property type="entry name" value="Papain-like_cys_pep_sf"/>
</dbReference>
<evidence type="ECO:0000313" key="2">
    <source>
        <dbReference type="EMBL" id="TQF07525.1"/>
    </source>
</evidence>
<dbReference type="AlphaFoldDB" id="A0A540WER8"/>
<accession>A0A540WER8</accession>
<organism evidence="2 3">
    <name type="scientific">Kitasatospora acidiphila</name>
    <dbReference type="NCBI Taxonomy" id="2567942"/>
    <lineage>
        <taxon>Bacteria</taxon>
        <taxon>Bacillati</taxon>
        <taxon>Actinomycetota</taxon>
        <taxon>Actinomycetes</taxon>
        <taxon>Kitasatosporales</taxon>
        <taxon>Streptomycetaceae</taxon>
        <taxon>Kitasatospora</taxon>
    </lineage>
</organism>
<dbReference type="Proteomes" id="UP000319103">
    <property type="component" value="Unassembled WGS sequence"/>
</dbReference>
<name>A0A540WER8_9ACTN</name>
<keyword evidence="3" id="KW-1185">Reference proteome</keyword>
<reference evidence="2 3" key="1">
    <citation type="submission" date="2019-06" db="EMBL/GenBank/DDBJ databases">
        <title>Description of Kitasatospora acidophila sp. nov. isolated from pine grove soil, and reclassification of Streptomyces novaecaesareae to Kitasatospora novaeceasareae comb. nov.</title>
        <authorList>
            <person name="Kim M.J."/>
        </authorList>
    </citation>
    <scope>NUCLEOTIDE SEQUENCE [LARGE SCALE GENOMIC DNA]</scope>
    <source>
        <strain evidence="2 3">MMS16-CNU292</strain>
    </source>
</reference>
<feature type="region of interest" description="Disordered" evidence="1">
    <location>
        <begin position="1"/>
        <end position="22"/>
    </location>
</feature>
<evidence type="ECO:0008006" key="4">
    <source>
        <dbReference type="Google" id="ProtNLM"/>
    </source>
</evidence>
<evidence type="ECO:0000313" key="3">
    <source>
        <dbReference type="Proteomes" id="UP000319103"/>
    </source>
</evidence>